<dbReference type="PATRIC" id="fig|243090.15.peg.4085"/>
<evidence type="ECO:0000313" key="2">
    <source>
        <dbReference type="EMBL" id="CAD78675.1"/>
    </source>
</evidence>
<dbReference type="OrthoDB" id="257581at2"/>
<dbReference type="InterPro" id="IPR011047">
    <property type="entry name" value="Quinoprotein_ADH-like_sf"/>
</dbReference>
<keyword evidence="2" id="KW-0418">Kinase</keyword>
<protein>
    <submittedName>
        <fullName evidence="2">Probable serine/threonine protein kinase related protein</fullName>
    </submittedName>
</protein>
<keyword evidence="3" id="KW-1185">Reference proteome</keyword>
<name>Q7UFK7_RHOBA</name>
<dbReference type="SUPFAM" id="SSF50998">
    <property type="entry name" value="Quinoprotein alcohol dehydrogenase-like"/>
    <property type="match status" value="1"/>
</dbReference>
<dbReference type="KEGG" id="rba:RB8505"/>
<keyword evidence="2" id="KW-0723">Serine/threonine-protein kinase</keyword>
<evidence type="ECO:0000259" key="1">
    <source>
        <dbReference type="Pfam" id="PF13360"/>
    </source>
</evidence>
<dbReference type="PANTHER" id="PTHR34512">
    <property type="entry name" value="CELL SURFACE PROTEIN"/>
    <property type="match status" value="1"/>
</dbReference>
<dbReference type="STRING" id="243090.RB8505"/>
<dbReference type="EMBL" id="BX294147">
    <property type="protein sequence ID" value="CAD78675.1"/>
    <property type="molecule type" value="Genomic_DNA"/>
</dbReference>
<dbReference type="eggNOG" id="COG1520">
    <property type="taxonomic scope" value="Bacteria"/>
</dbReference>
<gene>
    <name evidence="2" type="ordered locus">RB8505</name>
</gene>
<dbReference type="Proteomes" id="UP000001025">
    <property type="component" value="Chromosome"/>
</dbReference>
<dbReference type="GO" id="GO:0004674">
    <property type="term" value="F:protein serine/threonine kinase activity"/>
    <property type="evidence" value="ECO:0007669"/>
    <property type="project" value="UniProtKB-KW"/>
</dbReference>
<dbReference type="Gene3D" id="2.130.10.10">
    <property type="entry name" value="YVTN repeat-like/Quinoprotein amine dehydrogenase"/>
    <property type="match status" value="1"/>
</dbReference>
<keyword evidence="2" id="KW-0808">Transferase</keyword>
<dbReference type="SMART" id="SM00564">
    <property type="entry name" value="PQQ"/>
    <property type="match status" value="3"/>
</dbReference>
<accession>Q7UFK7</accession>
<proteinExistence type="predicted"/>
<dbReference type="HOGENOM" id="CLU_027480_2_2_0"/>
<sequence>MFLTLERASACPGSLSNFGDSMINGPRCVFVWLACTLLPVANSIPSATAGDAWTGWLGPHRNGWVADFSPPESWPEQLSLAWKINVGEGYGTPLVSGDRVYQHARQGEDEVITCFDLASGGEIWKRSWPVPFEIGGGGERHGAGPKANPVMADGRLFTASINGVVTAWDAESGDQLWQRDERKRFSINHPKWGASCSPVVDGNRLLIHLGNDETGALYAFDVASGETIWSQGDKPISYSSPVVVELHGVRQVIDWNRDDVAGVDVETGKWLWSYALKHVDPDQNSPTPVQHRDTIIIGAENRGIRSLRPTKTDDGWIVEEAWVLEDLAMNMSTAVMNDGRLFGLSHYDSGRLFCINADDGSVPWQGRPRLGDHATFLAIPGHIITLTDSGELRVIDAAAEEYQAKATYTVSDSPTWAAPVLGANYLLIKDREHLLRWNW</sequence>
<reference evidence="2 3" key="1">
    <citation type="journal article" date="2003" name="Proc. Natl. Acad. Sci. U.S.A.">
        <title>Complete genome sequence of the marine planctomycete Pirellula sp. strain 1.</title>
        <authorList>
            <person name="Gloeckner F.O."/>
            <person name="Kube M."/>
            <person name="Bauer M."/>
            <person name="Teeling H."/>
            <person name="Lombardot T."/>
            <person name="Ludwig W."/>
            <person name="Gade D."/>
            <person name="Beck A."/>
            <person name="Borzym K."/>
            <person name="Heitmann K."/>
            <person name="Rabus R."/>
            <person name="Schlesner H."/>
            <person name="Amann R."/>
            <person name="Reinhardt R."/>
        </authorList>
    </citation>
    <scope>NUCLEOTIDE SEQUENCE [LARGE SCALE GENOMIC DNA]</scope>
    <source>
        <strain evidence="3">DSM 10527 / NCIMB 13988 / SH1</strain>
    </source>
</reference>
<feature type="domain" description="Pyrrolo-quinoline quinone repeat" evidence="1">
    <location>
        <begin position="109"/>
        <end position="365"/>
    </location>
</feature>
<dbReference type="InterPro" id="IPR015943">
    <property type="entry name" value="WD40/YVTN_repeat-like_dom_sf"/>
</dbReference>
<organism evidence="2 3">
    <name type="scientific">Rhodopirellula baltica (strain DSM 10527 / NCIMB 13988 / SH1)</name>
    <dbReference type="NCBI Taxonomy" id="243090"/>
    <lineage>
        <taxon>Bacteria</taxon>
        <taxon>Pseudomonadati</taxon>
        <taxon>Planctomycetota</taxon>
        <taxon>Planctomycetia</taxon>
        <taxon>Pirellulales</taxon>
        <taxon>Pirellulaceae</taxon>
        <taxon>Rhodopirellula</taxon>
    </lineage>
</organism>
<dbReference type="InParanoid" id="Q7UFK7"/>
<dbReference type="InterPro" id="IPR018391">
    <property type="entry name" value="PQQ_b-propeller_rpt"/>
</dbReference>
<dbReference type="EnsemblBacteria" id="CAD78675">
    <property type="protein sequence ID" value="CAD78675"/>
    <property type="gene ID" value="RB8505"/>
</dbReference>
<dbReference type="Pfam" id="PF13360">
    <property type="entry name" value="PQQ_2"/>
    <property type="match status" value="1"/>
</dbReference>
<evidence type="ECO:0000313" key="3">
    <source>
        <dbReference type="Proteomes" id="UP000001025"/>
    </source>
</evidence>
<dbReference type="AlphaFoldDB" id="Q7UFK7"/>
<dbReference type="PANTHER" id="PTHR34512:SF30">
    <property type="entry name" value="OUTER MEMBRANE PROTEIN ASSEMBLY FACTOR BAMB"/>
    <property type="match status" value="1"/>
</dbReference>
<dbReference type="InterPro" id="IPR002372">
    <property type="entry name" value="PQQ_rpt_dom"/>
</dbReference>